<keyword evidence="4" id="KW-1185">Reference proteome</keyword>
<feature type="region of interest" description="Disordered" evidence="1">
    <location>
        <begin position="230"/>
        <end position="250"/>
    </location>
</feature>
<feature type="compositionally biased region" description="Basic and acidic residues" evidence="1">
    <location>
        <begin position="156"/>
        <end position="169"/>
    </location>
</feature>
<dbReference type="Pfam" id="PF10547">
    <property type="entry name" value="P22_AR_N"/>
    <property type="match status" value="1"/>
</dbReference>
<dbReference type="InterPro" id="IPR018875">
    <property type="entry name" value="Antirepressor_Ant_N"/>
</dbReference>
<evidence type="ECO:0000256" key="1">
    <source>
        <dbReference type="SAM" id="MobiDB-lite"/>
    </source>
</evidence>
<sequence length="250" mass="27621">MNTSLVHVPFYGTILFLVDVNGEPYTPMKPIVDGMGLDWRSQQRKLASLQERWGMVIMTIPSEGGAQETLCMPLRKLPGWLMSIQVSRLKPEIREKALAFQNECDDVLWEYWTKGIAVNPRGVSEFDRLVRRIDALTQRVARLENLSRSSPPSGRPPEESVPDPKKGERSGGNAPIFASDSGEPPRAESGVLSPTSGRRNHSRSPAQNIPKGTKIPTAYSAIFPAFTFPPPEHRNCVSAFRGSSPPQDSG</sequence>
<name>C6HX00_9BACT</name>
<evidence type="ECO:0000313" key="3">
    <source>
        <dbReference type="EMBL" id="EES52629.1"/>
    </source>
</evidence>
<dbReference type="Proteomes" id="UP000009374">
    <property type="component" value="Unassembled WGS sequence"/>
</dbReference>
<accession>C6HX00</accession>
<feature type="compositionally biased region" description="Polar residues" evidence="1">
    <location>
        <begin position="192"/>
        <end position="207"/>
    </location>
</feature>
<dbReference type="AlphaFoldDB" id="C6HX00"/>
<reference evidence="3 4" key="1">
    <citation type="journal article" date="2009" name="Appl. Environ. Microbiol.">
        <title>Community genomic and proteomic analyses of chemoautotrophic iron-oxidizing "Leptospirillum rubarum" (Group II) and "Leptospirillum ferrodiazotrophum" (Group III) bacteria in acid mine drainage biofilms.</title>
        <authorList>
            <person name="Goltsman D.S."/>
            <person name="Denef V.J."/>
            <person name="Singer S.W."/>
            <person name="VerBerkmoes N.C."/>
            <person name="Lefsrud M."/>
            <person name="Mueller R.S."/>
            <person name="Dick G.J."/>
            <person name="Sun C.L."/>
            <person name="Wheeler K.E."/>
            <person name="Zemla A."/>
            <person name="Baker B.J."/>
            <person name="Hauser L."/>
            <person name="Land M."/>
            <person name="Shah M.B."/>
            <person name="Thelen M.P."/>
            <person name="Hettich R.L."/>
            <person name="Banfield J.F."/>
        </authorList>
    </citation>
    <scope>NUCLEOTIDE SEQUENCE [LARGE SCALE GENOMIC DNA]</scope>
</reference>
<protein>
    <recommendedName>
        <fullName evidence="2">Antirepressor protein ant N-terminal domain-containing protein</fullName>
    </recommendedName>
</protein>
<proteinExistence type="predicted"/>
<organism evidence="3 4">
    <name type="scientific">Leptospirillum ferrodiazotrophum</name>
    <dbReference type="NCBI Taxonomy" id="412449"/>
    <lineage>
        <taxon>Bacteria</taxon>
        <taxon>Pseudomonadati</taxon>
        <taxon>Nitrospirota</taxon>
        <taxon>Nitrospiria</taxon>
        <taxon>Nitrospirales</taxon>
        <taxon>Nitrospiraceae</taxon>
        <taxon>Leptospirillum</taxon>
    </lineage>
</organism>
<feature type="region of interest" description="Disordered" evidence="1">
    <location>
        <begin position="143"/>
        <end position="215"/>
    </location>
</feature>
<evidence type="ECO:0000259" key="2">
    <source>
        <dbReference type="Pfam" id="PF10547"/>
    </source>
</evidence>
<evidence type="ECO:0000313" key="4">
    <source>
        <dbReference type="Proteomes" id="UP000009374"/>
    </source>
</evidence>
<feature type="domain" description="Antirepressor protein ant N-terminal" evidence="2">
    <location>
        <begin position="7"/>
        <end position="117"/>
    </location>
</feature>
<dbReference type="PRINTS" id="PR01994">
    <property type="entry name" value="ANTIREPRESSR"/>
</dbReference>
<gene>
    <name evidence="3" type="ORF">UBAL3_92050001</name>
</gene>
<dbReference type="EMBL" id="GG693873">
    <property type="protein sequence ID" value="EES52629.1"/>
    <property type="molecule type" value="Genomic_DNA"/>
</dbReference>